<evidence type="ECO:0000256" key="1">
    <source>
        <dbReference type="ARBA" id="ARBA00004141"/>
    </source>
</evidence>
<keyword evidence="8" id="KW-1185">Reference proteome</keyword>
<feature type="compositionally biased region" description="Low complexity" evidence="5">
    <location>
        <begin position="319"/>
        <end position="334"/>
    </location>
</feature>
<feature type="transmembrane region" description="Helical" evidence="6">
    <location>
        <begin position="99"/>
        <end position="119"/>
    </location>
</feature>
<evidence type="ECO:0000256" key="6">
    <source>
        <dbReference type="SAM" id="Phobius"/>
    </source>
</evidence>
<keyword evidence="2 6" id="KW-0812">Transmembrane</keyword>
<feature type="transmembrane region" description="Helical" evidence="6">
    <location>
        <begin position="240"/>
        <end position="261"/>
    </location>
</feature>
<evidence type="ECO:0000256" key="2">
    <source>
        <dbReference type="ARBA" id="ARBA00022692"/>
    </source>
</evidence>
<feature type="transmembrane region" description="Helical" evidence="6">
    <location>
        <begin position="273"/>
        <end position="293"/>
    </location>
</feature>
<proteinExistence type="predicted"/>
<reference evidence="7 8" key="1">
    <citation type="journal article" date="2011" name="PLoS Pathog.">
        <title>Endophytic Life Strategies Decoded by Genome and Transcriptome Analyses of the Mutualistic Root Symbiont Piriformospora indica.</title>
        <authorList>
            <person name="Zuccaro A."/>
            <person name="Lahrmann U."/>
            <person name="Guldener U."/>
            <person name="Langen G."/>
            <person name="Pfiffi S."/>
            <person name="Biedenkopf D."/>
            <person name="Wong P."/>
            <person name="Samans B."/>
            <person name="Grimm C."/>
            <person name="Basiewicz M."/>
            <person name="Murat C."/>
            <person name="Martin F."/>
            <person name="Kogel K.H."/>
        </authorList>
    </citation>
    <scope>NUCLEOTIDE SEQUENCE [LARGE SCALE GENOMIC DNA]</scope>
    <source>
        <strain evidence="7 8">DSM 11827</strain>
    </source>
</reference>
<organism evidence="7 8">
    <name type="scientific">Serendipita indica (strain DSM 11827)</name>
    <name type="common">Root endophyte fungus</name>
    <name type="synonym">Piriformospora indica</name>
    <dbReference type="NCBI Taxonomy" id="1109443"/>
    <lineage>
        <taxon>Eukaryota</taxon>
        <taxon>Fungi</taxon>
        <taxon>Dikarya</taxon>
        <taxon>Basidiomycota</taxon>
        <taxon>Agaricomycotina</taxon>
        <taxon>Agaricomycetes</taxon>
        <taxon>Sebacinales</taxon>
        <taxon>Serendipitaceae</taxon>
        <taxon>Serendipita</taxon>
    </lineage>
</organism>
<protein>
    <recommendedName>
        <fullName evidence="9">PQ loop repeat protein</fullName>
    </recommendedName>
</protein>
<gene>
    <name evidence="7" type="ORF">PIIN_03548</name>
</gene>
<keyword evidence="3 6" id="KW-1133">Transmembrane helix</keyword>
<feature type="transmembrane region" description="Helical" evidence="6">
    <location>
        <begin position="208"/>
        <end position="228"/>
    </location>
</feature>
<dbReference type="PANTHER" id="PTHR16201:SF11">
    <property type="entry name" value="PQ-LOOP REPEAT-CONTAINING PROTEIN"/>
    <property type="match status" value="1"/>
</dbReference>
<feature type="region of interest" description="Disordered" evidence="5">
    <location>
        <begin position="311"/>
        <end position="346"/>
    </location>
</feature>
<evidence type="ECO:0000256" key="5">
    <source>
        <dbReference type="SAM" id="MobiDB-lite"/>
    </source>
</evidence>
<dbReference type="eggNOG" id="ENOG502QV5C">
    <property type="taxonomic scope" value="Eukaryota"/>
</dbReference>
<evidence type="ECO:0000256" key="3">
    <source>
        <dbReference type="ARBA" id="ARBA00022989"/>
    </source>
</evidence>
<feature type="transmembrane region" description="Helical" evidence="6">
    <location>
        <begin position="20"/>
        <end position="38"/>
    </location>
</feature>
<dbReference type="InParanoid" id="G4TE84"/>
<keyword evidence="4 6" id="KW-0472">Membrane</keyword>
<name>G4TE84_SERID</name>
<dbReference type="OrthoDB" id="19344at2759"/>
<evidence type="ECO:0000256" key="4">
    <source>
        <dbReference type="ARBA" id="ARBA00023136"/>
    </source>
</evidence>
<comment type="caution">
    <text evidence="7">The sequence shown here is derived from an EMBL/GenBank/DDBJ whole genome shotgun (WGS) entry which is preliminary data.</text>
</comment>
<dbReference type="EMBL" id="CAFZ01000059">
    <property type="protein sequence ID" value="CCA69609.1"/>
    <property type="molecule type" value="Genomic_DNA"/>
</dbReference>
<dbReference type="AlphaFoldDB" id="G4TE84"/>
<dbReference type="Proteomes" id="UP000007148">
    <property type="component" value="Unassembled WGS sequence"/>
</dbReference>
<dbReference type="GO" id="GO:0016020">
    <property type="term" value="C:membrane"/>
    <property type="evidence" value="ECO:0007669"/>
    <property type="project" value="UniProtKB-SubCell"/>
</dbReference>
<feature type="transmembrane region" description="Helical" evidence="6">
    <location>
        <begin position="58"/>
        <end position="79"/>
    </location>
</feature>
<dbReference type="OMA" id="FVIYFPR"/>
<comment type="subcellular location">
    <subcellularLocation>
        <location evidence="1">Membrane</location>
        <topology evidence="1">Multi-pass membrane protein</topology>
    </subcellularLocation>
</comment>
<accession>G4TE84</accession>
<evidence type="ECO:0008006" key="9">
    <source>
        <dbReference type="Google" id="ProtNLM"/>
    </source>
</evidence>
<dbReference type="SMART" id="SM00679">
    <property type="entry name" value="CTNS"/>
    <property type="match status" value="2"/>
</dbReference>
<dbReference type="HOGENOM" id="CLU_033734_2_2_1"/>
<dbReference type="InterPro" id="IPR006603">
    <property type="entry name" value="PQ-loop_rpt"/>
</dbReference>
<dbReference type="InterPro" id="IPR051415">
    <property type="entry name" value="LAAT-1"/>
</dbReference>
<sequence length="360" mass="39821">MAISSVQDYPREFCPYQHDTFTALLTGGLCVGLVLSYLPQHYKIIHSKTSQGLNPIFLLLGSTSAASGMLNVITLQWVVIQCCKYLSPGNCIESLGAVWIVGLQWLFFTTVLVLFLVYFPPHLKYVNVTSHTVPWSHDMVTTEHVASTEWRLATFAGVTTLVHLLFITFTTFFLILTENTPHPSPPYPIPSPDPTPPNYPPPYPSHRIALWATFLGVLSAVLAAIQYTPQLWTTWKAKTVGALSIPMMCIQTPGAILMVWSIAVRPGTNWTSWITYATAGIMQGSLLIMCLCWKVRQGKLDIDDFGRPRHSDHTDAHASDAAAPSSTAPAPATHNETTPLLGHSANSAQPAKNWYEFWKN</sequence>
<evidence type="ECO:0000313" key="7">
    <source>
        <dbReference type="EMBL" id="CCA69609.1"/>
    </source>
</evidence>
<feature type="transmembrane region" description="Helical" evidence="6">
    <location>
        <begin position="152"/>
        <end position="176"/>
    </location>
</feature>
<dbReference type="Pfam" id="PF04193">
    <property type="entry name" value="PQ-loop"/>
    <property type="match status" value="2"/>
</dbReference>
<dbReference type="PANTHER" id="PTHR16201">
    <property type="entry name" value="SEVEN TRANSMEMBRANE PROTEIN 1-RELATED"/>
    <property type="match status" value="1"/>
</dbReference>
<evidence type="ECO:0000313" key="8">
    <source>
        <dbReference type="Proteomes" id="UP000007148"/>
    </source>
</evidence>
<dbReference type="Gene3D" id="1.20.1280.290">
    <property type="match status" value="1"/>
</dbReference>